<gene>
    <name evidence="5" type="ORF">IV88_GL000455</name>
</gene>
<name>A0A0R2NJT2_9LACO</name>
<dbReference type="InterPro" id="IPR001845">
    <property type="entry name" value="HTH_ArsR_DNA-bd_dom"/>
</dbReference>
<evidence type="ECO:0000256" key="1">
    <source>
        <dbReference type="ARBA" id="ARBA00023015"/>
    </source>
</evidence>
<dbReference type="InterPro" id="IPR036390">
    <property type="entry name" value="WH_DNA-bd_sf"/>
</dbReference>
<dbReference type="GO" id="GO:0003700">
    <property type="term" value="F:DNA-binding transcription factor activity"/>
    <property type="evidence" value="ECO:0007669"/>
    <property type="project" value="InterPro"/>
</dbReference>
<proteinExistence type="predicted"/>
<dbReference type="NCBIfam" id="NF033788">
    <property type="entry name" value="HTH_metalloreg"/>
    <property type="match status" value="1"/>
</dbReference>
<dbReference type="InterPro" id="IPR036388">
    <property type="entry name" value="WH-like_DNA-bd_sf"/>
</dbReference>
<keyword evidence="3" id="KW-0804">Transcription</keyword>
<keyword evidence="6" id="KW-1185">Reference proteome</keyword>
<dbReference type="InterPro" id="IPR011991">
    <property type="entry name" value="ArsR-like_HTH"/>
</dbReference>
<dbReference type="PRINTS" id="PR00778">
    <property type="entry name" value="HTHARSR"/>
</dbReference>
<dbReference type="Pfam" id="PF01022">
    <property type="entry name" value="HTH_5"/>
    <property type="match status" value="1"/>
</dbReference>
<evidence type="ECO:0000256" key="2">
    <source>
        <dbReference type="ARBA" id="ARBA00023125"/>
    </source>
</evidence>
<evidence type="ECO:0000259" key="4">
    <source>
        <dbReference type="PROSITE" id="PS50987"/>
    </source>
</evidence>
<dbReference type="EMBL" id="JQCQ01000016">
    <property type="protein sequence ID" value="KRO25122.1"/>
    <property type="molecule type" value="Genomic_DNA"/>
</dbReference>
<dbReference type="RefSeq" id="WP_057799465.1">
    <property type="nucleotide sequence ID" value="NZ_BJZZ01000016.1"/>
</dbReference>
<dbReference type="GO" id="GO:0003677">
    <property type="term" value="F:DNA binding"/>
    <property type="evidence" value="ECO:0007669"/>
    <property type="project" value="UniProtKB-KW"/>
</dbReference>
<dbReference type="AlphaFoldDB" id="A0A0R2NJT2"/>
<dbReference type="PATRIC" id="fig|480391.4.peg.461"/>
<accession>A0A0R2NJT2</accession>
<dbReference type="InterPro" id="IPR051011">
    <property type="entry name" value="Metal_resp_trans_reg"/>
</dbReference>
<protein>
    <submittedName>
        <fullName evidence="5">ArsR family transcriptional regulator</fullName>
    </submittedName>
</protein>
<comment type="caution">
    <text evidence="5">The sequence shown here is derived from an EMBL/GenBank/DDBJ whole genome shotgun (WGS) entry which is preliminary data.</text>
</comment>
<dbReference type="PROSITE" id="PS50987">
    <property type="entry name" value="HTH_ARSR_2"/>
    <property type="match status" value="1"/>
</dbReference>
<dbReference type="PANTHER" id="PTHR43132">
    <property type="entry name" value="ARSENICAL RESISTANCE OPERON REPRESSOR ARSR-RELATED"/>
    <property type="match status" value="1"/>
</dbReference>
<dbReference type="Proteomes" id="UP000051249">
    <property type="component" value="Unassembled WGS sequence"/>
</dbReference>
<evidence type="ECO:0000256" key="3">
    <source>
        <dbReference type="ARBA" id="ARBA00023163"/>
    </source>
</evidence>
<dbReference type="SMART" id="SM00418">
    <property type="entry name" value="HTH_ARSR"/>
    <property type="match status" value="1"/>
</dbReference>
<dbReference type="PANTHER" id="PTHR43132:SF2">
    <property type="entry name" value="ARSENICAL RESISTANCE OPERON REPRESSOR ARSR-RELATED"/>
    <property type="match status" value="1"/>
</dbReference>
<keyword evidence="1" id="KW-0805">Transcription regulation</keyword>
<dbReference type="OrthoDB" id="9798835at2"/>
<keyword evidence="2" id="KW-0238">DNA-binding</keyword>
<evidence type="ECO:0000313" key="5">
    <source>
        <dbReference type="EMBL" id="KRO25122.1"/>
    </source>
</evidence>
<reference evidence="5 6" key="1">
    <citation type="journal article" date="2015" name="Genome Announc.">
        <title>Expanding the biotechnology potential of lactobacilli through comparative genomics of 213 strains and associated genera.</title>
        <authorList>
            <person name="Sun Z."/>
            <person name="Harris H.M."/>
            <person name="McCann A."/>
            <person name="Guo C."/>
            <person name="Argimon S."/>
            <person name="Zhang W."/>
            <person name="Yang X."/>
            <person name="Jeffery I.B."/>
            <person name="Cooney J.C."/>
            <person name="Kagawa T.F."/>
            <person name="Liu W."/>
            <person name="Song Y."/>
            <person name="Salvetti E."/>
            <person name="Wrobel A."/>
            <person name="Rasinkangas P."/>
            <person name="Parkhill J."/>
            <person name="Rea M.C."/>
            <person name="O'Sullivan O."/>
            <person name="Ritari J."/>
            <person name="Douillard F.P."/>
            <person name="Paul Ross R."/>
            <person name="Yang R."/>
            <person name="Briner A.E."/>
            <person name="Felis G.E."/>
            <person name="de Vos W.M."/>
            <person name="Barrangou R."/>
            <person name="Klaenhammer T.R."/>
            <person name="Caufield P.W."/>
            <person name="Cui Y."/>
            <person name="Zhang H."/>
            <person name="O'Toole P.W."/>
        </authorList>
    </citation>
    <scope>NUCLEOTIDE SEQUENCE [LARGE SCALE GENOMIC DNA]</scope>
    <source>
        <strain evidence="5 6">DSM 23026</strain>
    </source>
</reference>
<dbReference type="CDD" id="cd00090">
    <property type="entry name" value="HTH_ARSR"/>
    <property type="match status" value="1"/>
</dbReference>
<dbReference type="SUPFAM" id="SSF46785">
    <property type="entry name" value="Winged helix' DNA-binding domain"/>
    <property type="match status" value="1"/>
</dbReference>
<evidence type="ECO:0000313" key="6">
    <source>
        <dbReference type="Proteomes" id="UP000051249"/>
    </source>
</evidence>
<sequence>MKVSRGEALQEFKKNIPLLDALSDERRQQIMITLGESEHGMTVTKLTEVINISQPAISHHLKQLKELGLVSVQRDGTSNIYSLTIGAMIDQVQHLIDVLRADENLWKK</sequence>
<organism evidence="5 6">
    <name type="scientific">Pediococcus argentinicus</name>
    <dbReference type="NCBI Taxonomy" id="480391"/>
    <lineage>
        <taxon>Bacteria</taxon>
        <taxon>Bacillati</taxon>
        <taxon>Bacillota</taxon>
        <taxon>Bacilli</taxon>
        <taxon>Lactobacillales</taxon>
        <taxon>Lactobacillaceae</taxon>
        <taxon>Pediococcus</taxon>
    </lineage>
</organism>
<dbReference type="Gene3D" id="1.10.10.10">
    <property type="entry name" value="Winged helix-like DNA-binding domain superfamily/Winged helix DNA-binding domain"/>
    <property type="match status" value="1"/>
</dbReference>
<feature type="domain" description="HTH arsR-type" evidence="4">
    <location>
        <begin position="7"/>
        <end position="103"/>
    </location>
</feature>